<reference evidence="2" key="2">
    <citation type="journal article" date="2021" name="PeerJ">
        <title>Extensive microbial diversity within the chicken gut microbiome revealed by metagenomics and culture.</title>
        <authorList>
            <person name="Gilroy R."/>
            <person name="Ravi A."/>
            <person name="Getino M."/>
            <person name="Pursley I."/>
            <person name="Horton D.L."/>
            <person name="Alikhan N.F."/>
            <person name="Baker D."/>
            <person name="Gharbi K."/>
            <person name="Hall N."/>
            <person name="Watson M."/>
            <person name="Adriaenssens E.M."/>
            <person name="Foster-Nyarko E."/>
            <person name="Jarju S."/>
            <person name="Secka A."/>
            <person name="Antonio M."/>
            <person name="Oren A."/>
            <person name="Chaudhuri R.R."/>
            <person name="La Ragione R."/>
            <person name="Hildebrand F."/>
            <person name="Pallen M.J."/>
        </authorList>
    </citation>
    <scope>NUCLEOTIDE SEQUENCE</scope>
    <source>
        <strain evidence="2">1063</strain>
    </source>
</reference>
<dbReference type="Pfam" id="PF09560">
    <property type="entry name" value="Spore_YunB"/>
    <property type="match status" value="1"/>
</dbReference>
<accession>A0A9D1HUA5</accession>
<dbReference type="EMBL" id="DVMN01000079">
    <property type="protein sequence ID" value="HIU21460.1"/>
    <property type="molecule type" value="Genomic_DNA"/>
</dbReference>
<dbReference type="PIRSF" id="PIRSF021383">
    <property type="entry name" value="YunB"/>
    <property type="match status" value="1"/>
</dbReference>
<name>A0A9D1HUA5_9FIRM</name>
<organism evidence="2 3">
    <name type="scientific">Candidatus Limadaptatus stercorigallinarum</name>
    <dbReference type="NCBI Taxonomy" id="2840845"/>
    <lineage>
        <taxon>Bacteria</taxon>
        <taxon>Bacillati</taxon>
        <taxon>Bacillota</taxon>
        <taxon>Clostridia</taxon>
        <taxon>Eubacteriales</taxon>
        <taxon>Candidatus Limadaptatus</taxon>
    </lineage>
</organism>
<reference evidence="2" key="1">
    <citation type="submission" date="2020-10" db="EMBL/GenBank/DDBJ databases">
        <authorList>
            <person name="Gilroy R."/>
        </authorList>
    </citation>
    <scope>NUCLEOTIDE SEQUENCE</scope>
    <source>
        <strain evidence="2">1063</strain>
    </source>
</reference>
<evidence type="ECO:0000313" key="2">
    <source>
        <dbReference type="EMBL" id="HIU21460.1"/>
    </source>
</evidence>
<sequence>MRRDIKPRIFRIAVALTIFLAAFIFCTVYFRNNIVPTVMGSAVAEVRAICTNSVNLAVTTVVGGGLKYDDLFTVVKDSDGDVSMVQANSPEINLISREIANLAQANLDALGSQEISVPAGTFTGLALLMGMGPEVTISVIPIGSALCDFVSYFTSAGINQTLHKIYINVHAVISIVTPIDEPTITVTAEVLVAENLIVGDVPQFYFGNSIQNGGFMDLTP</sequence>
<evidence type="ECO:0000256" key="1">
    <source>
        <dbReference type="SAM" id="Phobius"/>
    </source>
</evidence>
<dbReference type="AlphaFoldDB" id="A0A9D1HUA5"/>
<dbReference type="InterPro" id="IPR014197">
    <property type="entry name" value="Sporulation_prot_YunB"/>
</dbReference>
<proteinExistence type="predicted"/>
<feature type="transmembrane region" description="Helical" evidence="1">
    <location>
        <begin position="12"/>
        <end position="30"/>
    </location>
</feature>
<keyword evidence="1" id="KW-0472">Membrane</keyword>
<evidence type="ECO:0000313" key="3">
    <source>
        <dbReference type="Proteomes" id="UP000824088"/>
    </source>
</evidence>
<dbReference type="Proteomes" id="UP000824088">
    <property type="component" value="Unassembled WGS sequence"/>
</dbReference>
<keyword evidence="1" id="KW-1133">Transmembrane helix</keyword>
<dbReference type="NCBIfam" id="TIGR02832">
    <property type="entry name" value="spo_yunB"/>
    <property type="match status" value="1"/>
</dbReference>
<comment type="caution">
    <text evidence="2">The sequence shown here is derived from an EMBL/GenBank/DDBJ whole genome shotgun (WGS) entry which is preliminary data.</text>
</comment>
<keyword evidence="1" id="KW-0812">Transmembrane</keyword>
<protein>
    <submittedName>
        <fullName evidence="2">Sporulation protein YunB</fullName>
    </submittedName>
</protein>
<gene>
    <name evidence="2" type="primary">yunB</name>
    <name evidence="2" type="ORF">IAD51_04425</name>
</gene>